<accession>A0A665TLF8</accession>
<dbReference type="InParanoid" id="A0A665TLF8"/>
<sequence>MDNLLEGCPSQQVWIKPGLEQWPRLRYLDRRNKKVLSDETKTESYGQSSKHIRTRRLAKLNGGINEARYKLMCSEPQGA</sequence>
<proteinExistence type="predicted"/>
<reference evidence="1" key="2">
    <citation type="submission" date="2025-08" db="UniProtKB">
        <authorList>
            <consortium name="Ensembl"/>
        </authorList>
    </citation>
    <scope>IDENTIFICATION</scope>
</reference>
<keyword evidence="2" id="KW-1185">Reference proteome</keyword>
<protein>
    <submittedName>
        <fullName evidence="1">Uncharacterized protein</fullName>
    </submittedName>
</protein>
<dbReference type="AlphaFoldDB" id="A0A665TLF8"/>
<evidence type="ECO:0000313" key="2">
    <source>
        <dbReference type="Proteomes" id="UP000472264"/>
    </source>
</evidence>
<reference evidence="1" key="3">
    <citation type="submission" date="2025-09" db="UniProtKB">
        <authorList>
            <consortium name="Ensembl"/>
        </authorList>
    </citation>
    <scope>IDENTIFICATION</scope>
</reference>
<evidence type="ECO:0000313" key="1">
    <source>
        <dbReference type="Ensembl" id="ENSENLP00000007833.1"/>
    </source>
</evidence>
<dbReference type="Proteomes" id="UP000472264">
    <property type="component" value="Chromosome 22"/>
</dbReference>
<dbReference type="Ensembl" id="ENSENLT00000008188.1">
    <property type="protein sequence ID" value="ENSENLP00000007833.1"/>
    <property type="gene ID" value="ENSENLG00000003800.1"/>
</dbReference>
<organism evidence="1 2">
    <name type="scientific">Echeneis naucrates</name>
    <name type="common">Live sharksucker</name>
    <dbReference type="NCBI Taxonomy" id="173247"/>
    <lineage>
        <taxon>Eukaryota</taxon>
        <taxon>Metazoa</taxon>
        <taxon>Chordata</taxon>
        <taxon>Craniata</taxon>
        <taxon>Vertebrata</taxon>
        <taxon>Euteleostomi</taxon>
        <taxon>Actinopterygii</taxon>
        <taxon>Neopterygii</taxon>
        <taxon>Teleostei</taxon>
        <taxon>Neoteleostei</taxon>
        <taxon>Acanthomorphata</taxon>
        <taxon>Carangaria</taxon>
        <taxon>Carangiformes</taxon>
        <taxon>Echeneidae</taxon>
        <taxon>Echeneis</taxon>
    </lineage>
</organism>
<name>A0A665TLF8_ECHNA</name>
<reference evidence="1" key="1">
    <citation type="submission" date="2021-04" db="EMBL/GenBank/DDBJ databases">
        <authorList>
            <consortium name="Wellcome Sanger Institute Data Sharing"/>
        </authorList>
    </citation>
    <scope>NUCLEOTIDE SEQUENCE [LARGE SCALE GENOMIC DNA]</scope>
</reference>